<comment type="similarity">
    <text evidence="2">Belongs to the cytochrome P450 family.</text>
</comment>
<reference evidence="9" key="1">
    <citation type="submission" date="2020-05" db="EMBL/GenBank/DDBJ databases">
        <title>Mycena genomes resolve the evolution of fungal bioluminescence.</title>
        <authorList>
            <person name="Tsai I.J."/>
        </authorList>
    </citation>
    <scope>NUCLEOTIDE SEQUENCE</scope>
    <source>
        <strain evidence="9">160909Yilan</strain>
    </source>
</reference>
<dbReference type="InterPro" id="IPR050364">
    <property type="entry name" value="Cytochrome_P450_fung"/>
</dbReference>
<gene>
    <name evidence="9" type="ORF">MSAN_01216300</name>
</gene>
<dbReference type="Proteomes" id="UP000623467">
    <property type="component" value="Unassembled WGS sequence"/>
</dbReference>
<dbReference type="GO" id="GO:0016705">
    <property type="term" value="F:oxidoreductase activity, acting on paired donors, with incorporation or reduction of molecular oxygen"/>
    <property type="evidence" value="ECO:0007669"/>
    <property type="project" value="InterPro"/>
</dbReference>
<evidence type="ECO:0000313" key="9">
    <source>
        <dbReference type="EMBL" id="KAF7358773.1"/>
    </source>
</evidence>
<evidence type="ECO:0000256" key="5">
    <source>
        <dbReference type="ARBA" id="ARBA00023002"/>
    </source>
</evidence>
<name>A0A8H6YCX0_9AGAR</name>
<keyword evidence="4" id="KW-0479">Metal-binding</keyword>
<evidence type="ECO:0000256" key="7">
    <source>
        <dbReference type="ARBA" id="ARBA00023033"/>
    </source>
</evidence>
<dbReference type="GO" id="GO:0016829">
    <property type="term" value="F:lyase activity"/>
    <property type="evidence" value="ECO:0007669"/>
    <property type="project" value="UniProtKB-KW"/>
</dbReference>
<dbReference type="PANTHER" id="PTHR46300">
    <property type="entry name" value="P450, PUTATIVE (EUROFUNG)-RELATED-RELATED"/>
    <property type="match status" value="1"/>
</dbReference>
<dbReference type="OrthoDB" id="2789670at2759"/>
<dbReference type="Gene3D" id="1.10.630.10">
    <property type="entry name" value="Cytochrome P450"/>
    <property type="match status" value="2"/>
</dbReference>
<keyword evidence="5" id="KW-0560">Oxidoreductase</keyword>
<keyword evidence="6" id="KW-0408">Iron</keyword>
<evidence type="ECO:0000256" key="1">
    <source>
        <dbReference type="ARBA" id="ARBA00001971"/>
    </source>
</evidence>
<evidence type="ECO:0000256" key="8">
    <source>
        <dbReference type="SAM" id="SignalP"/>
    </source>
</evidence>
<sequence>MDGLQLQHVTVAAIALLGLPLLGNVLQVPGEHLATYFRELCEEYGGFVSLNLASYSVFLIGDIRLAKEILEKRSAKFSSRPTVPYIRYHVDPAREFETLLNMTHLLDDGGKNWFHHMDRLSASMVLAAAFGLHCPTGQEPDLQEVIACIAEHVSMNTWAAAFAKEDKPEGDQRRLMNQVITAAIDTTVLSMHIFILACILYPQWIPHAQREIDAIVGEDRLPSFKDRTQLPYVEAIVRETLRWRPPARLGVPHQSTADDVVEYKGKEYSIPKRKPHFRSSLGDRARTGTIREPRLLLVLEDECVPGLLESL</sequence>
<accession>A0A8H6YCX0</accession>
<keyword evidence="8" id="KW-0732">Signal</keyword>
<organism evidence="9 10">
    <name type="scientific">Mycena sanguinolenta</name>
    <dbReference type="NCBI Taxonomy" id="230812"/>
    <lineage>
        <taxon>Eukaryota</taxon>
        <taxon>Fungi</taxon>
        <taxon>Dikarya</taxon>
        <taxon>Basidiomycota</taxon>
        <taxon>Agaricomycotina</taxon>
        <taxon>Agaricomycetes</taxon>
        <taxon>Agaricomycetidae</taxon>
        <taxon>Agaricales</taxon>
        <taxon>Marasmiineae</taxon>
        <taxon>Mycenaceae</taxon>
        <taxon>Mycena</taxon>
    </lineage>
</organism>
<comment type="cofactor">
    <cofactor evidence="1">
        <name>heme</name>
        <dbReference type="ChEBI" id="CHEBI:30413"/>
    </cofactor>
</comment>
<evidence type="ECO:0000256" key="4">
    <source>
        <dbReference type="ARBA" id="ARBA00022723"/>
    </source>
</evidence>
<feature type="chain" id="PRO_5034712793" evidence="8">
    <location>
        <begin position="28"/>
        <end position="311"/>
    </location>
</feature>
<evidence type="ECO:0000313" key="10">
    <source>
        <dbReference type="Proteomes" id="UP000623467"/>
    </source>
</evidence>
<dbReference type="InterPro" id="IPR036396">
    <property type="entry name" value="Cyt_P450_sf"/>
</dbReference>
<evidence type="ECO:0000256" key="2">
    <source>
        <dbReference type="ARBA" id="ARBA00010617"/>
    </source>
</evidence>
<dbReference type="GO" id="GO:0020037">
    <property type="term" value="F:heme binding"/>
    <property type="evidence" value="ECO:0007669"/>
    <property type="project" value="InterPro"/>
</dbReference>
<dbReference type="Pfam" id="PF00067">
    <property type="entry name" value="p450"/>
    <property type="match status" value="2"/>
</dbReference>
<dbReference type="GO" id="GO:0004497">
    <property type="term" value="F:monooxygenase activity"/>
    <property type="evidence" value="ECO:0007669"/>
    <property type="project" value="UniProtKB-KW"/>
</dbReference>
<proteinExistence type="inferred from homology"/>
<evidence type="ECO:0000256" key="3">
    <source>
        <dbReference type="ARBA" id="ARBA00022617"/>
    </source>
</evidence>
<evidence type="ECO:0000256" key="6">
    <source>
        <dbReference type="ARBA" id="ARBA00023004"/>
    </source>
</evidence>
<dbReference type="GO" id="GO:0005506">
    <property type="term" value="F:iron ion binding"/>
    <property type="evidence" value="ECO:0007669"/>
    <property type="project" value="InterPro"/>
</dbReference>
<dbReference type="AlphaFoldDB" id="A0A8H6YCX0"/>
<protein>
    <submittedName>
        <fullName evidence="9">Steroid 17-alpha-hydroxylase/17,20 lyase</fullName>
    </submittedName>
</protein>
<dbReference type="InterPro" id="IPR001128">
    <property type="entry name" value="Cyt_P450"/>
</dbReference>
<dbReference type="EMBL" id="JACAZH010000009">
    <property type="protein sequence ID" value="KAF7358773.1"/>
    <property type="molecule type" value="Genomic_DNA"/>
</dbReference>
<feature type="signal peptide" evidence="8">
    <location>
        <begin position="1"/>
        <end position="27"/>
    </location>
</feature>
<keyword evidence="3" id="KW-0349">Heme</keyword>
<dbReference type="SUPFAM" id="SSF48264">
    <property type="entry name" value="Cytochrome P450"/>
    <property type="match status" value="1"/>
</dbReference>
<comment type="caution">
    <text evidence="9">The sequence shown here is derived from an EMBL/GenBank/DDBJ whole genome shotgun (WGS) entry which is preliminary data.</text>
</comment>
<keyword evidence="10" id="KW-1185">Reference proteome</keyword>
<keyword evidence="9" id="KW-0456">Lyase</keyword>
<keyword evidence="7" id="KW-0503">Monooxygenase</keyword>